<keyword evidence="1" id="KW-0812">Transmembrane</keyword>
<name>A0ABR8R4W7_9BACI</name>
<protein>
    <submittedName>
        <fullName evidence="2">DUF3397 family protein</fullName>
    </submittedName>
</protein>
<dbReference type="EMBL" id="JACSQO010000001">
    <property type="protein sequence ID" value="MBD7942805.1"/>
    <property type="molecule type" value="Genomic_DNA"/>
</dbReference>
<dbReference type="InterPro" id="IPR024515">
    <property type="entry name" value="DUF3397"/>
</dbReference>
<accession>A0ABR8R4W7</accession>
<comment type="caution">
    <text evidence="2">The sequence shown here is derived from an EMBL/GenBank/DDBJ whole genome shotgun (WGS) entry which is preliminary data.</text>
</comment>
<evidence type="ECO:0000256" key="1">
    <source>
        <dbReference type="SAM" id="Phobius"/>
    </source>
</evidence>
<dbReference type="Proteomes" id="UP000640786">
    <property type="component" value="Unassembled WGS sequence"/>
</dbReference>
<evidence type="ECO:0000313" key="3">
    <source>
        <dbReference type="Proteomes" id="UP000640786"/>
    </source>
</evidence>
<organism evidence="2 3">
    <name type="scientific">Psychrobacillus faecigallinarum</name>
    <dbReference type="NCBI Taxonomy" id="2762235"/>
    <lineage>
        <taxon>Bacteria</taxon>
        <taxon>Bacillati</taxon>
        <taxon>Bacillota</taxon>
        <taxon>Bacilli</taxon>
        <taxon>Bacillales</taxon>
        <taxon>Bacillaceae</taxon>
        <taxon>Psychrobacillus</taxon>
    </lineage>
</organism>
<feature type="transmembrane region" description="Helical" evidence="1">
    <location>
        <begin position="6"/>
        <end position="30"/>
    </location>
</feature>
<dbReference type="Pfam" id="PF11877">
    <property type="entry name" value="DUF3397"/>
    <property type="match status" value="1"/>
</dbReference>
<dbReference type="RefSeq" id="WP_186318126.1">
    <property type="nucleotide sequence ID" value="NZ_JACSQO010000001.1"/>
</dbReference>
<sequence length="128" mass="14818">MNDIINLISAFILIPAILFIFTFAVAKYALKKRKKSIGIAADITTFLLFFSVSIVFNIVFDKEIGFLIIIIAILIATLLTILEWRSKKEIEVQSLLRKIWRLFFILLCVTYALLWLIGVIRYVLKYIS</sequence>
<feature type="transmembrane region" description="Helical" evidence="1">
    <location>
        <begin position="102"/>
        <end position="124"/>
    </location>
</feature>
<evidence type="ECO:0000313" key="2">
    <source>
        <dbReference type="EMBL" id="MBD7942805.1"/>
    </source>
</evidence>
<feature type="transmembrane region" description="Helical" evidence="1">
    <location>
        <begin position="37"/>
        <end position="58"/>
    </location>
</feature>
<proteinExistence type="predicted"/>
<gene>
    <name evidence="2" type="ORF">H9650_01650</name>
</gene>
<reference evidence="2 3" key="1">
    <citation type="submission" date="2020-08" db="EMBL/GenBank/DDBJ databases">
        <title>A Genomic Blueprint of the Chicken Gut Microbiome.</title>
        <authorList>
            <person name="Gilroy R."/>
            <person name="Ravi A."/>
            <person name="Getino M."/>
            <person name="Pursley I."/>
            <person name="Horton D.L."/>
            <person name="Alikhan N.-F."/>
            <person name="Baker D."/>
            <person name="Gharbi K."/>
            <person name="Hall N."/>
            <person name="Watson M."/>
            <person name="Adriaenssens E.M."/>
            <person name="Foster-Nyarko E."/>
            <person name="Jarju S."/>
            <person name="Secka A."/>
            <person name="Antonio M."/>
            <person name="Oren A."/>
            <person name="Chaudhuri R."/>
            <person name="La Ragione R.M."/>
            <person name="Hildebrand F."/>
            <person name="Pallen M.J."/>
        </authorList>
    </citation>
    <scope>NUCLEOTIDE SEQUENCE [LARGE SCALE GENOMIC DNA]</scope>
    <source>
        <strain evidence="2 3">Sa2BUA9</strain>
    </source>
</reference>
<keyword evidence="3" id="KW-1185">Reference proteome</keyword>
<keyword evidence="1" id="KW-1133">Transmembrane helix</keyword>
<keyword evidence="1" id="KW-0472">Membrane</keyword>
<feature type="transmembrane region" description="Helical" evidence="1">
    <location>
        <begin position="64"/>
        <end position="82"/>
    </location>
</feature>